<evidence type="ECO:0000313" key="1">
    <source>
        <dbReference type="EMBL" id="KAI4865738.1"/>
    </source>
</evidence>
<organism evidence="1 2">
    <name type="scientific">Hypoxylon rubiginosum</name>
    <dbReference type="NCBI Taxonomy" id="110542"/>
    <lineage>
        <taxon>Eukaryota</taxon>
        <taxon>Fungi</taxon>
        <taxon>Dikarya</taxon>
        <taxon>Ascomycota</taxon>
        <taxon>Pezizomycotina</taxon>
        <taxon>Sordariomycetes</taxon>
        <taxon>Xylariomycetidae</taxon>
        <taxon>Xylariales</taxon>
        <taxon>Hypoxylaceae</taxon>
        <taxon>Hypoxylon</taxon>
    </lineage>
</organism>
<accession>A0ACB9Z3C0</accession>
<evidence type="ECO:0000313" key="2">
    <source>
        <dbReference type="Proteomes" id="UP001497700"/>
    </source>
</evidence>
<dbReference type="EMBL" id="MU393468">
    <property type="protein sequence ID" value="KAI4865738.1"/>
    <property type="molecule type" value="Genomic_DNA"/>
</dbReference>
<dbReference type="Proteomes" id="UP001497700">
    <property type="component" value="Unassembled WGS sequence"/>
</dbReference>
<proteinExistence type="predicted"/>
<name>A0ACB9Z3C0_9PEZI</name>
<sequence length="130" mass="14167">MCAPFCLCLLRGVYGYMTFVFMACRSSVQARHCCSAINNHTAQSSLFSLVPIVSDFAFDSLSEQYNSLQTNSLSRTCSAWRQRPCCHTPTPSYPCLDSNPVANELPASGLVSDSSPQRGVEVVISFQVGV</sequence>
<reference evidence="1 2" key="1">
    <citation type="journal article" date="2022" name="New Phytol.">
        <title>Ecological generalism drives hyperdiversity of secondary metabolite gene clusters in xylarialean endophytes.</title>
        <authorList>
            <person name="Franco M.E.E."/>
            <person name="Wisecaver J.H."/>
            <person name="Arnold A.E."/>
            <person name="Ju Y.M."/>
            <person name="Slot J.C."/>
            <person name="Ahrendt S."/>
            <person name="Moore L.P."/>
            <person name="Eastman K.E."/>
            <person name="Scott K."/>
            <person name="Konkel Z."/>
            <person name="Mondo S.J."/>
            <person name="Kuo A."/>
            <person name="Hayes R.D."/>
            <person name="Haridas S."/>
            <person name="Andreopoulos B."/>
            <person name="Riley R."/>
            <person name="LaButti K."/>
            <person name="Pangilinan J."/>
            <person name="Lipzen A."/>
            <person name="Amirebrahimi M."/>
            <person name="Yan J."/>
            <person name="Adam C."/>
            <person name="Keymanesh K."/>
            <person name="Ng V."/>
            <person name="Louie K."/>
            <person name="Northen T."/>
            <person name="Drula E."/>
            <person name="Henrissat B."/>
            <person name="Hsieh H.M."/>
            <person name="Youens-Clark K."/>
            <person name="Lutzoni F."/>
            <person name="Miadlikowska J."/>
            <person name="Eastwood D.C."/>
            <person name="Hamelin R.C."/>
            <person name="Grigoriev I.V."/>
            <person name="U'Ren J.M."/>
        </authorList>
    </citation>
    <scope>NUCLEOTIDE SEQUENCE [LARGE SCALE GENOMIC DNA]</scope>
    <source>
        <strain evidence="1 2">CBS 119005</strain>
    </source>
</reference>
<comment type="caution">
    <text evidence="1">The sequence shown here is derived from an EMBL/GenBank/DDBJ whole genome shotgun (WGS) entry which is preliminary data.</text>
</comment>
<protein>
    <submittedName>
        <fullName evidence="1">Uncharacterized protein</fullName>
    </submittedName>
</protein>
<gene>
    <name evidence="1" type="ORF">F4820DRAFT_419618</name>
</gene>
<keyword evidence="2" id="KW-1185">Reference proteome</keyword>